<reference evidence="1 2" key="1">
    <citation type="submission" date="2024-04" db="EMBL/GenBank/DDBJ databases">
        <authorList>
            <person name="Fracassetti M."/>
        </authorList>
    </citation>
    <scope>NUCLEOTIDE SEQUENCE [LARGE SCALE GENOMIC DNA]</scope>
</reference>
<dbReference type="Proteomes" id="UP001497516">
    <property type="component" value="Chromosome 9"/>
</dbReference>
<organism evidence="1 2">
    <name type="scientific">Linum trigynum</name>
    <dbReference type="NCBI Taxonomy" id="586398"/>
    <lineage>
        <taxon>Eukaryota</taxon>
        <taxon>Viridiplantae</taxon>
        <taxon>Streptophyta</taxon>
        <taxon>Embryophyta</taxon>
        <taxon>Tracheophyta</taxon>
        <taxon>Spermatophyta</taxon>
        <taxon>Magnoliopsida</taxon>
        <taxon>eudicotyledons</taxon>
        <taxon>Gunneridae</taxon>
        <taxon>Pentapetalae</taxon>
        <taxon>rosids</taxon>
        <taxon>fabids</taxon>
        <taxon>Malpighiales</taxon>
        <taxon>Linaceae</taxon>
        <taxon>Linum</taxon>
    </lineage>
</organism>
<name>A0AAV2GIV9_9ROSI</name>
<evidence type="ECO:0000313" key="2">
    <source>
        <dbReference type="Proteomes" id="UP001497516"/>
    </source>
</evidence>
<accession>A0AAV2GIV9</accession>
<proteinExistence type="predicted"/>
<evidence type="ECO:0000313" key="1">
    <source>
        <dbReference type="EMBL" id="CAL1410077.1"/>
    </source>
</evidence>
<dbReference type="EMBL" id="OZ034822">
    <property type="protein sequence ID" value="CAL1410077.1"/>
    <property type="molecule type" value="Genomic_DNA"/>
</dbReference>
<gene>
    <name evidence="1" type="ORF">LTRI10_LOCUS49524</name>
</gene>
<dbReference type="AlphaFoldDB" id="A0AAV2GIV9"/>
<protein>
    <submittedName>
        <fullName evidence="1">Uncharacterized protein</fullName>
    </submittedName>
</protein>
<keyword evidence="2" id="KW-1185">Reference proteome</keyword>
<sequence length="89" mass="10267">MPIFTQHPGGEGYAPWARTDEEILPRHVNGYPSYWTPLHPPLPRYPSSSHHPPWSYHDRYYRQDLESLAARVSDIGAAPPYAAMDHWPC</sequence>